<sequence length="295" mass="33434">MRKNVREDNPLAVIKFKNTFGVPLESGPLCLFEDDICVGESMLPRVKVNEEIYAAYAVDLKTTVTMTDSSEHAGQCDWERGRLFLRRWRVYEFVYVVDNKNDHPIDHFYLEHPKKATELIETAEPDERLDHFYRFKLVVPAGQVVKFVVKEQEAVQEEYQLASVTVEQADQWFAEGYITAAVKKTLDQIVSLNEKAKELQRGLSKAQGQVASLKEDVTRIKSCLDSLALGKSSLHAEQSKFRDFFTKGLNETRVGLVAAKKEQKSLEGKRDRNATRINTIASGVRFSKKLGGASV</sequence>
<organism evidence="2 3">
    <name type="scientific">Acanthamoeba castellanii (strain ATCC 30010 / Neff)</name>
    <dbReference type="NCBI Taxonomy" id="1257118"/>
    <lineage>
        <taxon>Eukaryota</taxon>
        <taxon>Amoebozoa</taxon>
        <taxon>Discosea</taxon>
        <taxon>Longamoebia</taxon>
        <taxon>Centramoebida</taxon>
        <taxon>Acanthamoebidae</taxon>
        <taxon>Acanthamoeba</taxon>
    </lineage>
</organism>
<name>L8GJA6_ACACF</name>
<dbReference type="KEGG" id="acan:ACA1_095940"/>
<evidence type="ECO:0000256" key="1">
    <source>
        <dbReference type="SAM" id="Coils"/>
    </source>
</evidence>
<proteinExistence type="predicted"/>
<keyword evidence="3" id="KW-1185">Reference proteome</keyword>
<feature type="coiled-coil region" evidence="1">
    <location>
        <begin position="182"/>
        <end position="216"/>
    </location>
</feature>
<protein>
    <submittedName>
        <fullName evidence="2">Uncharacterized protein</fullName>
    </submittedName>
</protein>
<dbReference type="RefSeq" id="XP_004334947.1">
    <property type="nucleotide sequence ID" value="XM_004334899.1"/>
</dbReference>
<dbReference type="EMBL" id="KB008103">
    <property type="protein sequence ID" value="ELR12934.1"/>
    <property type="molecule type" value="Genomic_DNA"/>
</dbReference>
<reference evidence="2 3" key="1">
    <citation type="journal article" date="2013" name="Genome Biol.">
        <title>Genome of Acanthamoeba castellanii highlights extensive lateral gene transfer and early evolution of tyrosine kinase signaling.</title>
        <authorList>
            <person name="Clarke M."/>
            <person name="Lohan A.J."/>
            <person name="Liu B."/>
            <person name="Lagkouvardos I."/>
            <person name="Roy S."/>
            <person name="Zafar N."/>
            <person name="Bertelli C."/>
            <person name="Schilde C."/>
            <person name="Kianianmomeni A."/>
            <person name="Burglin T.R."/>
            <person name="Frech C."/>
            <person name="Turcotte B."/>
            <person name="Kopec K.O."/>
            <person name="Synnott J.M."/>
            <person name="Choo C."/>
            <person name="Paponov I."/>
            <person name="Finkler A."/>
            <person name="Soon Heng Tan C."/>
            <person name="Hutchins A.P."/>
            <person name="Weinmeier T."/>
            <person name="Rattei T."/>
            <person name="Chu J.S."/>
            <person name="Gimenez G."/>
            <person name="Irimia M."/>
            <person name="Rigden D.J."/>
            <person name="Fitzpatrick D.A."/>
            <person name="Lorenzo-Morales J."/>
            <person name="Bateman A."/>
            <person name="Chiu C.H."/>
            <person name="Tang P."/>
            <person name="Hegemann P."/>
            <person name="Fromm H."/>
            <person name="Raoult D."/>
            <person name="Greub G."/>
            <person name="Miranda-Saavedra D."/>
            <person name="Chen N."/>
            <person name="Nash P."/>
            <person name="Ginger M.L."/>
            <person name="Horn M."/>
            <person name="Schaap P."/>
            <person name="Caler L."/>
            <person name="Loftus B."/>
        </authorList>
    </citation>
    <scope>NUCLEOTIDE SEQUENCE [LARGE SCALE GENOMIC DNA]</scope>
    <source>
        <strain evidence="2 3">Neff</strain>
    </source>
</reference>
<evidence type="ECO:0000313" key="3">
    <source>
        <dbReference type="Proteomes" id="UP000011083"/>
    </source>
</evidence>
<dbReference type="Proteomes" id="UP000011083">
    <property type="component" value="Unassembled WGS sequence"/>
</dbReference>
<dbReference type="AlphaFoldDB" id="L8GJA6"/>
<dbReference type="VEuPathDB" id="AmoebaDB:ACA1_095940"/>
<keyword evidence="1" id="KW-0175">Coiled coil</keyword>
<dbReference type="GeneID" id="14913526"/>
<evidence type="ECO:0000313" key="2">
    <source>
        <dbReference type="EMBL" id="ELR12934.1"/>
    </source>
</evidence>
<accession>L8GJA6</accession>
<gene>
    <name evidence="2" type="ORF">ACA1_095940</name>
</gene>